<gene>
    <name evidence="3" type="ORF">PPACK8108_LOCUS7513</name>
</gene>
<feature type="compositionally biased region" description="Basic and acidic residues" evidence="1">
    <location>
        <begin position="645"/>
        <end position="656"/>
    </location>
</feature>
<dbReference type="Proteomes" id="UP001153365">
    <property type="component" value="Unassembled WGS sequence"/>
</dbReference>
<sequence length="771" mass="87062">MRCNTLLSLSIFLIIFSLIHSANASLESAVEPTEAFKASGETKNSLEVEKKTTYVTHPQAQQEDLKLETGQQLIDEPHKNTDSNEPIREEKQSTELKSKNTLKVSEPYLISQQTPPVHQSNPSGDPYLSYLHHNPEGYQLPYLGAYDHASHYPSYDPQTAVPGSLLAQPTLTPDVNYVGPVVIPTVYDLFEYGYRQNYLPFVQFTPNAGHSVPGLENFRQSKGTGVYHVHFGGLPSMPPAQWKPSNEAESQLLHQQIHSEKVVPSNEKYIPKVRISKPLVKEKIEPSSNKQVSESRKEIVGELEKEKTNRSLQVDNNIYDKTHSKEQKKITFMDEKLNKQLEPKRLKTISTSKDNESTNQFVHQFNIHDSHPSPVDDSGQNKKENNKKIDSELKDARFYGDYPIQVGLIEIPTSRWRPRNLGESRLYAAQPAHSEKNDSSKNILTERILNPSEKEKNKSLSENKVGETSKKTNIDKEKEKSDQTSPAPKKLTYNTHATKNKNVDEVDENQNELLKNQGLKTTSTSKEKESANGSVNPFSTHDLDSVPSGDSGQDLKGKNSKINSEFKNSKFFGDYSLQRGLLKIPASPWKPQNKAESQFYAVQPAESSKLDSSNRKNSLVDRTRNPSEKEKIQALRENQVGNFGKKTDNVNDKEKSNQLSSNYLTGKKKVKDADEKPNEQLKNQELKTTSLLKQGKKINQIFNQQNAHNSYLASNNAANQDLKVKSKVIFSQAEEDNIMGKDLLYQKTENSELLPGSYRLLTSRNSNKNKK</sequence>
<keyword evidence="2" id="KW-0732">Signal</keyword>
<evidence type="ECO:0000256" key="1">
    <source>
        <dbReference type="SAM" id="MobiDB-lite"/>
    </source>
</evidence>
<feature type="signal peptide" evidence="2">
    <location>
        <begin position="1"/>
        <end position="24"/>
    </location>
</feature>
<keyword evidence="4" id="KW-1185">Reference proteome</keyword>
<name>A0AAV0AUE8_PHAPC</name>
<reference evidence="3" key="1">
    <citation type="submission" date="2022-06" db="EMBL/GenBank/DDBJ databases">
        <authorList>
            <consortium name="SYNGENTA / RWTH Aachen University"/>
        </authorList>
    </citation>
    <scope>NUCLEOTIDE SEQUENCE</scope>
</reference>
<feature type="region of interest" description="Disordered" evidence="1">
    <location>
        <begin position="427"/>
        <end position="561"/>
    </location>
</feature>
<evidence type="ECO:0000313" key="3">
    <source>
        <dbReference type="EMBL" id="CAH7672692.1"/>
    </source>
</evidence>
<proteinExistence type="predicted"/>
<comment type="caution">
    <text evidence="3">The sequence shown here is derived from an EMBL/GenBank/DDBJ whole genome shotgun (WGS) entry which is preliminary data.</text>
</comment>
<accession>A0AAV0AUE8</accession>
<feature type="compositionally biased region" description="Basic and acidic residues" evidence="1">
    <location>
        <begin position="671"/>
        <end position="685"/>
    </location>
</feature>
<dbReference type="AlphaFoldDB" id="A0AAV0AUE8"/>
<feature type="chain" id="PRO_5043841085" evidence="2">
    <location>
        <begin position="25"/>
        <end position="771"/>
    </location>
</feature>
<feature type="compositionally biased region" description="Basic and acidic residues" evidence="1">
    <location>
        <begin position="452"/>
        <end position="482"/>
    </location>
</feature>
<evidence type="ECO:0000256" key="2">
    <source>
        <dbReference type="SAM" id="SignalP"/>
    </source>
</evidence>
<feature type="compositionally biased region" description="Basic and acidic residues" evidence="1">
    <location>
        <begin position="608"/>
        <end position="634"/>
    </location>
</feature>
<feature type="region of interest" description="Disordered" evidence="1">
    <location>
        <begin position="69"/>
        <end position="99"/>
    </location>
</feature>
<feature type="region of interest" description="Disordered" evidence="1">
    <location>
        <begin position="603"/>
        <end position="685"/>
    </location>
</feature>
<dbReference type="EMBL" id="CALTRL010001481">
    <property type="protein sequence ID" value="CAH7672692.1"/>
    <property type="molecule type" value="Genomic_DNA"/>
</dbReference>
<organism evidence="3 4">
    <name type="scientific">Phakopsora pachyrhizi</name>
    <name type="common">Asian soybean rust disease fungus</name>
    <dbReference type="NCBI Taxonomy" id="170000"/>
    <lineage>
        <taxon>Eukaryota</taxon>
        <taxon>Fungi</taxon>
        <taxon>Dikarya</taxon>
        <taxon>Basidiomycota</taxon>
        <taxon>Pucciniomycotina</taxon>
        <taxon>Pucciniomycetes</taxon>
        <taxon>Pucciniales</taxon>
        <taxon>Phakopsoraceae</taxon>
        <taxon>Phakopsora</taxon>
    </lineage>
</organism>
<feature type="compositionally biased region" description="Polar residues" evidence="1">
    <location>
        <begin position="511"/>
        <end position="524"/>
    </location>
</feature>
<protein>
    <submittedName>
        <fullName evidence="3">Expressed protein</fullName>
    </submittedName>
</protein>
<feature type="compositionally biased region" description="Basic and acidic residues" evidence="1">
    <location>
        <begin position="75"/>
        <end position="98"/>
    </location>
</feature>
<evidence type="ECO:0000313" key="4">
    <source>
        <dbReference type="Proteomes" id="UP001153365"/>
    </source>
</evidence>